<dbReference type="GO" id="GO:0016773">
    <property type="term" value="F:phosphotransferase activity, alcohol group as acceptor"/>
    <property type="evidence" value="ECO:0007669"/>
    <property type="project" value="UniProtKB-UniRule"/>
</dbReference>
<evidence type="ECO:0000256" key="1">
    <source>
        <dbReference type="ARBA" id="ARBA00023277"/>
    </source>
</evidence>
<dbReference type="GO" id="GO:0097175">
    <property type="term" value="P:1,6-anhydro-N-acetyl-beta-muramic acid catabolic process"/>
    <property type="evidence" value="ECO:0007669"/>
    <property type="project" value="UniProtKB-UniRule"/>
</dbReference>
<comment type="pathway">
    <text evidence="2">Cell wall biogenesis; peptidoglycan recycling.</text>
</comment>
<organism evidence="4 5">
    <name type="scientific">Paroceanicella profunda</name>
    <dbReference type="NCBI Taxonomy" id="2579971"/>
    <lineage>
        <taxon>Bacteria</taxon>
        <taxon>Pseudomonadati</taxon>
        <taxon>Pseudomonadota</taxon>
        <taxon>Alphaproteobacteria</taxon>
        <taxon>Rhodobacterales</taxon>
        <taxon>Paracoccaceae</taxon>
        <taxon>Paroceanicella</taxon>
    </lineage>
</organism>
<dbReference type="OrthoDB" id="9763949at2"/>
<dbReference type="EC" id="2.7.1.170" evidence="2"/>
<name>A0A5B8FWQ4_9RHOB</name>
<dbReference type="SUPFAM" id="SSF53067">
    <property type="entry name" value="Actin-like ATPase domain"/>
    <property type="match status" value="1"/>
</dbReference>
<comment type="catalytic activity">
    <reaction evidence="2">
        <text>1,6-anhydro-N-acetyl-beta-muramate + ATP + H2O = N-acetyl-D-muramate 6-phosphate + ADP + H(+)</text>
        <dbReference type="Rhea" id="RHEA:24952"/>
        <dbReference type="ChEBI" id="CHEBI:15377"/>
        <dbReference type="ChEBI" id="CHEBI:15378"/>
        <dbReference type="ChEBI" id="CHEBI:30616"/>
        <dbReference type="ChEBI" id="CHEBI:58690"/>
        <dbReference type="ChEBI" id="CHEBI:58722"/>
        <dbReference type="ChEBI" id="CHEBI:456216"/>
        <dbReference type="EC" id="2.7.1.170"/>
    </reaction>
</comment>
<dbReference type="HAMAP" id="MF_01270">
    <property type="entry name" value="AnhMurNAc_kinase"/>
    <property type="match status" value="1"/>
</dbReference>
<gene>
    <name evidence="2" type="primary">anmK</name>
    <name evidence="4" type="ORF">FDP22_14885</name>
</gene>
<dbReference type="GO" id="GO:0016301">
    <property type="term" value="F:kinase activity"/>
    <property type="evidence" value="ECO:0007669"/>
    <property type="project" value="UniProtKB-KW"/>
</dbReference>
<dbReference type="GO" id="GO:0009254">
    <property type="term" value="P:peptidoglycan turnover"/>
    <property type="evidence" value="ECO:0007669"/>
    <property type="project" value="UniProtKB-UniRule"/>
</dbReference>
<evidence type="ECO:0000313" key="4">
    <source>
        <dbReference type="EMBL" id="QDL92955.1"/>
    </source>
</evidence>
<keyword evidence="2" id="KW-0547">Nucleotide-binding</keyword>
<dbReference type="NCBIfam" id="NF007141">
    <property type="entry name" value="PRK09585.1-5"/>
    <property type="match status" value="1"/>
</dbReference>
<dbReference type="Proteomes" id="UP000305888">
    <property type="component" value="Chromosome"/>
</dbReference>
<dbReference type="GO" id="GO:0006040">
    <property type="term" value="P:amino sugar metabolic process"/>
    <property type="evidence" value="ECO:0007669"/>
    <property type="project" value="InterPro"/>
</dbReference>
<evidence type="ECO:0000313" key="5">
    <source>
        <dbReference type="Proteomes" id="UP000305888"/>
    </source>
</evidence>
<comment type="pathway">
    <text evidence="2">Amino-sugar metabolism; 1,6-anhydro-N-acetylmuramate degradation.</text>
</comment>
<keyword evidence="2 4" id="KW-0418">Kinase</keyword>
<dbReference type="PANTHER" id="PTHR30605:SF0">
    <property type="entry name" value="ANHYDRO-N-ACETYLMURAMIC ACID KINASE"/>
    <property type="match status" value="1"/>
</dbReference>
<reference evidence="4 5" key="1">
    <citation type="submission" date="2019-06" db="EMBL/GenBank/DDBJ databases">
        <title>Genome sequence of Rhodobacteraceae bacterium D4M1.</title>
        <authorList>
            <person name="Cao J."/>
        </authorList>
    </citation>
    <scope>NUCLEOTIDE SEQUENCE [LARGE SCALE GENOMIC DNA]</scope>
    <source>
        <strain evidence="4 5">D4M1</strain>
    </source>
</reference>
<dbReference type="Gene3D" id="3.30.420.40">
    <property type="match status" value="2"/>
</dbReference>
<evidence type="ECO:0000256" key="3">
    <source>
        <dbReference type="SAM" id="MobiDB-lite"/>
    </source>
</evidence>
<keyword evidence="1 2" id="KW-0119">Carbohydrate metabolism</keyword>
<keyword evidence="2 4" id="KW-0808">Transferase</keyword>
<sequence>MQPIWAVGLMSGTSLDGVDAAAVQTDGVEIAALGPGCARDYTGEEAATLRAALEAAATHWRPEGGMGPGARPALEAAEAVLAESHAAAVAECAAALRAAKGAEPVLVGFHGQTVLHRPEAGFTLQIGDGRRLAGDPRVRVPVVSDFRSADVAAGGEGAPLAPFFHFALSRSIGADRPLVFVNLGGVGNVTWVDPTRPDAAAEGALLAFDTGPANALVNDWMQARTGAPLDRDGAAAAAGQVHRDRLGSNAAAAYLDRTPPKSLDRNDFAAVLAAMQGLSTADGAATLTAFSAECVAAAAAHFPDPPARWLVCGGGRHNPVLMAMLAERLSAPVQAVEAVGLDGDLLEAQAFAYLAVRVLRGLPTSAPGTTGVPEPVGGGRVSCPEGPGATPR</sequence>
<comment type="similarity">
    <text evidence="2">Belongs to the anhydro-N-acetylmuramic acid kinase family.</text>
</comment>
<dbReference type="UniPathway" id="UPA00343"/>
<evidence type="ECO:0000256" key="2">
    <source>
        <dbReference type="HAMAP-Rule" id="MF_01270"/>
    </source>
</evidence>
<keyword evidence="5" id="KW-1185">Reference proteome</keyword>
<proteinExistence type="inferred from homology"/>
<dbReference type="InterPro" id="IPR005338">
    <property type="entry name" value="Anhydro_N_Ac-Mur_kinase"/>
</dbReference>
<accession>A0A5B8FWQ4</accession>
<dbReference type="GO" id="GO:0005524">
    <property type="term" value="F:ATP binding"/>
    <property type="evidence" value="ECO:0007669"/>
    <property type="project" value="UniProtKB-UniRule"/>
</dbReference>
<dbReference type="Pfam" id="PF03702">
    <property type="entry name" value="AnmK"/>
    <property type="match status" value="1"/>
</dbReference>
<feature type="region of interest" description="Disordered" evidence="3">
    <location>
        <begin position="365"/>
        <end position="392"/>
    </location>
</feature>
<protein>
    <recommendedName>
        <fullName evidence="2">Anhydro-N-acetylmuramic acid kinase</fullName>
        <ecNumber evidence="2">2.7.1.170</ecNumber>
    </recommendedName>
    <alternativeName>
        <fullName evidence="2">AnhMurNAc kinase</fullName>
    </alternativeName>
</protein>
<dbReference type="KEGG" id="ppru:FDP22_14885"/>
<dbReference type="RefSeq" id="WP_138578277.1">
    <property type="nucleotide sequence ID" value="NZ_CP040818.1"/>
</dbReference>
<feature type="binding site" evidence="2">
    <location>
        <begin position="12"/>
        <end position="19"/>
    </location>
    <ligand>
        <name>ATP</name>
        <dbReference type="ChEBI" id="CHEBI:30616"/>
    </ligand>
</feature>
<dbReference type="PANTHER" id="PTHR30605">
    <property type="entry name" value="ANHYDRO-N-ACETYLMURAMIC ACID KINASE"/>
    <property type="match status" value="1"/>
</dbReference>
<dbReference type="UniPathway" id="UPA00544"/>
<dbReference type="EMBL" id="CP040818">
    <property type="protein sequence ID" value="QDL92955.1"/>
    <property type="molecule type" value="Genomic_DNA"/>
</dbReference>
<keyword evidence="2" id="KW-0067">ATP-binding</keyword>
<dbReference type="InterPro" id="IPR043129">
    <property type="entry name" value="ATPase_NBD"/>
</dbReference>
<dbReference type="AlphaFoldDB" id="A0A5B8FWQ4"/>
<comment type="function">
    <text evidence="2">Catalyzes the specific phosphorylation of 1,6-anhydro-N-acetylmuramic acid (anhMurNAc) with the simultaneous cleavage of the 1,6-anhydro ring, generating MurNAc-6-P. Is required for the utilization of anhMurNAc either imported from the medium or derived from its own cell wall murein, and thus plays a role in cell wall recycling.</text>
</comment>